<reference evidence="2" key="1">
    <citation type="submission" date="2015-03" db="EMBL/GenBank/DDBJ databases">
        <title>Pseudomonas frederiksbergensis hydrocarbon degrader.</title>
        <authorList>
            <person name="Brown L.M."/>
            <person name="Ruiz O.N."/>
            <person name="Mueller S."/>
            <person name="Gunasekera T.S."/>
        </authorList>
    </citation>
    <scope>NUCLEOTIDE SEQUENCE [LARGE SCALE GENOMIC DNA]</scope>
    <source>
        <strain evidence="2">SI8</strain>
    </source>
</reference>
<dbReference type="EMBL" id="JQGJ01000001">
    <property type="protein sequence ID" value="KHK66430.1"/>
    <property type="molecule type" value="Genomic_DNA"/>
</dbReference>
<gene>
    <name evidence="1" type="ORF">JZ00_00925</name>
</gene>
<comment type="caution">
    <text evidence="1">The sequence shown here is derived from an EMBL/GenBank/DDBJ whole genome shotgun (WGS) entry which is preliminary data.</text>
</comment>
<sequence length="168" mass="18860">MVSVGDFCSVGTASDLLVVEAVWKQRGGVVRLCKLSNGLHLALPEERLTLSTDPVGAFRKHMDKIVRASRKKSRASAEPVHESNPACEFAEYLAITKDEGATYRIKSITYFLILLESQYLIPNYSLKALWRDVCAKCDLLDIDAPTLGFVRDRLHNQHRSLLLEMIGR</sequence>
<proteinExistence type="predicted"/>
<evidence type="ECO:0000313" key="2">
    <source>
        <dbReference type="Proteomes" id="UP000030949"/>
    </source>
</evidence>
<protein>
    <submittedName>
        <fullName evidence="1">Uncharacterized protein</fullName>
    </submittedName>
</protein>
<dbReference type="Proteomes" id="UP000030949">
    <property type="component" value="Unassembled WGS sequence"/>
</dbReference>
<accession>A0A0B1Z750</accession>
<dbReference type="AlphaFoldDB" id="A0A0B1Z750"/>
<evidence type="ECO:0000313" key="1">
    <source>
        <dbReference type="EMBL" id="KHK66430.1"/>
    </source>
</evidence>
<name>A0A0B1Z750_9PSED</name>
<organism evidence="1 2">
    <name type="scientific">Pseudomonas frederiksbergensis</name>
    <dbReference type="NCBI Taxonomy" id="104087"/>
    <lineage>
        <taxon>Bacteria</taxon>
        <taxon>Pseudomonadati</taxon>
        <taxon>Pseudomonadota</taxon>
        <taxon>Gammaproteobacteria</taxon>
        <taxon>Pseudomonadales</taxon>
        <taxon>Pseudomonadaceae</taxon>
        <taxon>Pseudomonas</taxon>
    </lineage>
</organism>